<dbReference type="AlphaFoldDB" id="A0ABD3UG15"/>
<protein>
    <submittedName>
        <fullName evidence="1">Uncharacterized protein</fullName>
    </submittedName>
</protein>
<organism evidence="1 2">
    <name type="scientific">Sinanodonta woodiana</name>
    <name type="common">Chinese pond mussel</name>
    <name type="synonym">Anodonta woodiana</name>
    <dbReference type="NCBI Taxonomy" id="1069815"/>
    <lineage>
        <taxon>Eukaryota</taxon>
        <taxon>Metazoa</taxon>
        <taxon>Spiralia</taxon>
        <taxon>Lophotrochozoa</taxon>
        <taxon>Mollusca</taxon>
        <taxon>Bivalvia</taxon>
        <taxon>Autobranchia</taxon>
        <taxon>Heteroconchia</taxon>
        <taxon>Palaeoheterodonta</taxon>
        <taxon>Unionida</taxon>
        <taxon>Unionoidea</taxon>
        <taxon>Unionidae</taxon>
        <taxon>Unioninae</taxon>
        <taxon>Sinanodonta</taxon>
    </lineage>
</organism>
<dbReference type="Proteomes" id="UP001634394">
    <property type="component" value="Unassembled WGS sequence"/>
</dbReference>
<keyword evidence="2" id="KW-1185">Reference proteome</keyword>
<evidence type="ECO:0000313" key="1">
    <source>
        <dbReference type="EMBL" id="KAL3848447.1"/>
    </source>
</evidence>
<dbReference type="EMBL" id="JBJQND010000016">
    <property type="protein sequence ID" value="KAL3848447.1"/>
    <property type="molecule type" value="Genomic_DNA"/>
</dbReference>
<evidence type="ECO:0000313" key="2">
    <source>
        <dbReference type="Proteomes" id="UP001634394"/>
    </source>
</evidence>
<sequence length="258" mass="30084">MAVYDDKVGYPKRKDIWQDREGNIVIHPAGDRLWVGFGTPRRQLEFAYKYRNQVKADDNNPLIRSFLVDSKVFILILKNSVSERFIAYAIDINVDKSISPNQFGLREQSTELLRQNALNGSLVTYYIDQSSLIKDNKDSWGIVKPIEDFRENVAYPDPDIPLYDSQTTSYPSQLSDKDRKTLVALKDLYDRYLMNPSDTDNSRLTEFYNEYVKRGGSKDFLEFYKFIVPSWLSQAKIENAISEKCMLIIVWRICNKRS</sequence>
<comment type="caution">
    <text evidence="1">The sequence shown here is derived from an EMBL/GenBank/DDBJ whole genome shotgun (WGS) entry which is preliminary data.</text>
</comment>
<reference evidence="1 2" key="1">
    <citation type="submission" date="2024-11" db="EMBL/GenBank/DDBJ databases">
        <title>Chromosome-level genome assembly of the freshwater bivalve Anodonta woodiana.</title>
        <authorList>
            <person name="Chen X."/>
        </authorList>
    </citation>
    <scope>NUCLEOTIDE SEQUENCE [LARGE SCALE GENOMIC DNA]</scope>
    <source>
        <strain evidence="1">MN2024</strain>
        <tissue evidence="1">Gills</tissue>
    </source>
</reference>
<gene>
    <name evidence="1" type="ORF">ACJMK2_019304</name>
</gene>
<name>A0ABD3UG15_SINWO</name>
<proteinExistence type="predicted"/>
<accession>A0ABD3UG15</accession>